<organism evidence="3">
    <name type="scientific">Flagellimonas sp. MMG031</name>
    <dbReference type="NCBI Taxonomy" id="3158549"/>
    <lineage>
        <taxon>Bacteria</taxon>
        <taxon>Pseudomonadati</taxon>
        <taxon>Bacteroidota</taxon>
        <taxon>Flavobacteriia</taxon>
        <taxon>Flavobacteriales</taxon>
        <taxon>Flavobacteriaceae</taxon>
        <taxon>Flagellimonas</taxon>
    </lineage>
</organism>
<dbReference type="Pfam" id="PF20606">
    <property type="entry name" value="DUF6799"/>
    <property type="match status" value="2"/>
</dbReference>
<name>A0AAU7MU11_9FLAO</name>
<evidence type="ECO:0000313" key="3">
    <source>
        <dbReference type="EMBL" id="XBQ21835.1"/>
    </source>
</evidence>
<evidence type="ECO:0000256" key="1">
    <source>
        <dbReference type="SAM" id="SignalP"/>
    </source>
</evidence>
<feature type="signal peptide" evidence="1">
    <location>
        <begin position="1"/>
        <end position="19"/>
    </location>
</feature>
<protein>
    <submittedName>
        <fullName evidence="3">DUF6799 domain-containing protein</fullName>
    </submittedName>
</protein>
<feature type="domain" description="DUF6799" evidence="2">
    <location>
        <begin position="34"/>
        <end position="93"/>
    </location>
</feature>
<feature type="chain" id="PRO_5043313626" evidence="1">
    <location>
        <begin position="20"/>
        <end position="225"/>
    </location>
</feature>
<keyword evidence="1" id="KW-0732">Signal</keyword>
<sequence>MKKIVMLVFVVLGTMALNAQDRDRDRLQDPDQNQDRLMLVDGDVLQIRDRDQIRLQDPLTLDDGTVVYPNGTYFTRDRDRLRLRDGECLDNDGVKYRNEYQYRYKVLQSDKGLTDQQVMERNQNRFQLIRIDGEVYQIRTQSQNRLQERLEIANGIMVDPNGSYMNQNREQTRLKEGECLNLSGEKFTNMYNHRKMMMNRQMKSINNMKSKKSMNKTALKKKGGR</sequence>
<proteinExistence type="predicted"/>
<accession>A0AAU7MU11</accession>
<evidence type="ECO:0000259" key="2">
    <source>
        <dbReference type="Pfam" id="PF20606"/>
    </source>
</evidence>
<reference evidence="3" key="1">
    <citation type="submission" date="2024-05" db="EMBL/GenBank/DDBJ databases">
        <title>Draft Genome Sequences of Flagellimonas sp. MMG031 and Marinobacter sp. MMG032 Isolated from the dinoflagellate Symbiodinium pilosum.</title>
        <authorList>
            <person name="Shikuma N.J."/>
            <person name="Farrell M.V."/>
        </authorList>
    </citation>
    <scope>NUCLEOTIDE SEQUENCE</scope>
    <source>
        <strain evidence="3">MMG031</strain>
    </source>
</reference>
<dbReference type="AlphaFoldDB" id="A0AAU7MU11"/>
<dbReference type="EMBL" id="CP157804">
    <property type="protein sequence ID" value="XBQ21835.1"/>
    <property type="molecule type" value="Genomic_DNA"/>
</dbReference>
<dbReference type="RefSeq" id="WP_349351045.1">
    <property type="nucleotide sequence ID" value="NZ_CP157804.1"/>
</dbReference>
<feature type="domain" description="DUF6799" evidence="2">
    <location>
        <begin position="132"/>
        <end position="185"/>
    </location>
</feature>
<dbReference type="InterPro" id="IPR046478">
    <property type="entry name" value="DUF6799"/>
</dbReference>
<gene>
    <name evidence="3" type="ORF">ABNE31_09510</name>
</gene>
<dbReference type="KEGG" id="fld:ABNE31_09510"/>